<dbReference type="EMBL" id="JGWH01000095">
    <property type="protein sequence ID" value="KCV34500.1"/>
    <property type="molecule type" value="Genomic_DNA"/>
</dbReference>
<proteinExistence type="predicted"/>
<dbReference type="EMBL" id="JGWH01000112">
    <property type="protein sequence ID" value="KCV33878.1"/>
    <property type="molecule type" value="Genomic_DNA"/>
</dbReference>
<evidence type="ECO:0000313" key="1">
    <source>
        <dbReference type="EMBL" id="KCV33878.1"/>
    </source>
</evidence>
<dbReference type="Proteomes" id="UP000025756">
    <property type="component" value="Unassembled WGS sequence"/>
</dbReference>
<sequence length="62" mass="7188">MRITEGRYLSKLVRYWDGTQWSSRNGRLPTGFGNWGDLSQQFWREIAAQSHPTQYTDGGDHA</sequence>
<evidence type="ECO:0000313" key="2">
    <source>
        <dbReference type="EMBL" id="KCV34500.1"/>
    </source>
</evidence>
<evidence type="ECO:0000313" key="3">
    <source>
        <dbReference type="Proteomes" id="UP000025756"/>
    </source>
</evidence>
<keyword evidence="3" id="KW-1185">Reference proteome</keyword>
<name>A0ABR4RCJ0_BORBO</name>
<comment type="caution">
    <text evidence="1">The sequence shown here is derived from an EMBL/GenBank/DDBJ whole genome shotgun (WGS) entry which is preliminary data.</text>
</comment>
<accession>A0ABR4RCJ0</accession>
<protein>
    <submittedName>
        <fullName evidence="1">PF10708 domain protein</fullName>
    </submittedName>
</protein>
<organism evidence="1 3">
    <name type="scientific">Bordetella bronchiseptica 00-P-2796</name>
    <dbReference type="NCBI Taxonomy" id="1331199"/>
    <lineage>
        <taxon>Bacteria</taxon>
        <taxon>Pseudomonadati</taxon>
        <taxon>Pseudomonadota</taxon>
        <taxon>Betaproteobacteria</taxon>
        <taxon>Burkholderiales</taxon>
        <taxon>Alcaligenaceae</taxon>
        <taxon>Bordetella</taxon>
    </lineage>
</organism>
<gene>
    <name evidence="1" type="ORF">L490_1996</name>
    <name evidence="2" type="ORF">L490_3360</name>
</gene>
<reference evidence="1 3" key="1">
    <citation type="submission" date="2014-03" db="EMBL/GenBank/DDBJ databases">
        <title>Genome sequence of Bordetella bronchiseptica.</title>
        <authorList>
            <person name="Harvill E."/>
            <person name="Goodfield L.L."/>
            <person name="Ivanov Y.V."/>
            <person name="Meyer J.A."/>
            <person name="Muse S.J."/>
            <person name="Jacobs N."/>
            <person name="Bendor L."/>
            <person name="Smallridge W.E."/>
            <person name="Brinkac L.M."/>
            <person name="Sanka R."/>
            <person name="Kim M."/>
            <person name="Losada L."/>
        </authorList>
    </citation>
    <scope>NUCLEOTIDE SEQUENCE [LARGE SCALE GENOMIC DNA]</scope>
    <source>
        <strain evidence="1 3">00-P-2796</strain>
    </source>
</reference>